<comment type="caution">
    <text evidence="1">The sequence shown here is derived from an EMBL/GenBank/DDBJ whole genome shotgun (WGS) entry which is preliminary data.</text>
</comment>
<gene>
    <name evidence="1" type="ORF">DU508_02370</name>
</gene>
<reference evidence="1 2" key="1">
    <citation type="submission" date="2018-07" db="EMBL/GenBank/DDBJ databases">
        <title>Pedobacter sp. nov., isolated from soil.</title>
        <authorList>
            <person name="Zhou L.Y."/>
            <person name="Du Z.J."/>
        </authorList>
    </citation>
    <scope>NUCLEOTIDE SEQUENCE [LARGE SCALE GENOMIC DNA]</scope>
    <source>
        <strain evidence="1 2">JDX94</strain>
    </source>
</reference>
<organism evidence="1 2">
    <name type="scientific">Pedobacter chinensis</name>
    <dbReference type="NCBI Taxonomy" id="2282421"/>
    <lineage>
        <taxon>Bacteria</taxon>
        <taxon>Pseudomonadati</taxon>
        <taxon>Bacteroidota</taxon>
        <taxon>Sphingobacteriia</taxon>
        <taxon>Sphingobacteriales</taxon>
        <taxon>Sphingobacteriaceae</taxon>
        <taxon>Pedobacter</taxon>
    </lineage>
</organism>
<accession>A0A369Q693</accession>
<dbReference type="RefSeq" id="WP_115401240.1">
    <property type="nucleotide sequence ID" value="NZ_QPKV01000002.1"/>
</dbReference>
<dbReference type="OrthoDB" id="751263at2"/>
<dbReference type="AlphaFoldDB" id="A0A369Q693"/>
<proteinExistence type="predicted"/>
<evidence type="ECO:0000313" key="1">
    <source>
        <dbReference type="EMBL" id="RDC57818.1"/>
    </source>
</evidence>
<keyword evidence="2" id="KW-1185">Reference proteome</keyword>
<name>A0A369Q693_9SPHI</name>
<protein>
    <submittedName>
        <fullName evidence="1">Uncharacterized protein</fullName>
    </submittedName>
</protein>
<dbReference type="EMBL" id="QPKV01000002">
    <property type="protein sequence ID" value="RDC57818.1"/>
    <property type="molecule type" value="Genomic_DNA"/>
</dbReference>
<evidence type="ECO:0000313" key="2">
    <source>
        <dbReference type="Proteomes" id="UP000253961"/>
    </source>
</evidence>
<sequence length="256" mass="30901">MSISYFKLRDRFDFSTDTLDIGNPISWSRKNFLRHLFIRIFDVREERIEKFYQRHLNYYLEQHPNGNEETFFRHLWDLIDRQLKVLLLKDIYDKDHIRNEREIRKLKKFTEVLISHDQWNLHKSTEAVVAAQELEIHALNQKNTQLTADLAEYRQFDGYILIRDGQALALLDLCIKMQMLKATDDGAFLITPAQNTWAKMISKYFREVDNQNTGQTKEIKIERLRYYLRGIDPKDPRKREHEIPKKHQLYTISRSK</sequence>
<dbReference type="Proteomes" id="UP000253961">
    <property type="component" value="Unassembled WGS sequence"/>
</dbReference>